<organism evidence="8 9">
    <name type="scientific">Duncaniella muris</name>
    <dbReference type="NCBI Taxonomy" id="2094150"/>
    <lineage>
        <taxon>Bacteria</taxon>
        <taxon>Pseudomonadati</taxon>
        <taxon>Bacteroidota</taxon>
        <taxon>Bacteroidia</taxon>
        <taxon>Bacteroidales</taxon>
        <taxon>Muribaculaceae</taxon>
        <taxon>Duncaniella</taxon>
    </lineage>
</organism>
<reference evidence="9" key="1">
    <citation type="submission" date="2018-02" db="EMBL/GenBank/DDBJ databases">
        <authorList>
            <person name="Clavel T."/>
            <person name="Strowig T."/>
        </authorList>
    </citation>
    <scope>NUCLEOTIDE SEQUENCE [LARGE SCALE GENOMIC DNA]</scope>
    <source>
        <strain evidence="9">DSM 103720</strain>
    </source>
</reference>
<accession>A0A2V1INH9</accession>
<dbReference type="NCBIfam" id="TIGR01212">
    <property type="entry name" value="TIGR01212 family radical SAM protein"/>
    <property type="match status" value="1"/>
</dbReference>
<evidence type="ECO:0000256" key="6">
    <source>
        <dbReference type="ARBA" id="ARBA00023014"/>
    </source>
</evidence>
<dbReference type="SFLD" id="SFLDS00029">
    <property type="entry name" value="Radical_SAM"/>
    <property type="match status" value="1"/>
</dbReference>
<evidence type="ECO:0000256" key="3">
    <source>
        <dbReference type="ARBA" id="ARBA00022691"/>
    </source>
</evidence>
<keyword evidence="6" id="KW-0411">Iron-sulfur</keyword>
<dbReference type="SUPFAM" id="SSF102114">
    <property type="entry name" value="Radical SAM enzymes"/>
    <property type="match status" value="1"/>
</dbReference>
<dbReference type="GO" id="GO:0003824">
    <property type="term" value="F:catalytic activity"/>
    <property type="evidence" value="ECO:0007669"/>
    <property type="project" value="InterPro"/>
</dbReference>
<dbReference type="EMBL" id="PUEC01000021">
    <property type="protein sequence ID" value="PWB01428.1"/>
    <property type="molecule type" value="Genomic_DNA"/>
</dbReference>
<dbReference type="InterPro" id="IPR006638">
    <property type="entry name" value="Elp3/MiaA/NifB-like_rSAM"/>
</dbReference>
<dbReference type="SMART" id="SM00729">
    <property type="entry name" value="Elp3"/>
    <property type="match status" value="1"/>
</dbReference>
<keyword evidence="2" id="KW-0004">4Fe-4S</keyword>
<gene>
    <name evidence="8" type="ORF">C5O23_09540</name>
</gene>
<dbReference type="InterPro" id="IPR023404">
    <property type="entry name" value="rSAM_horseshoe"/>
</dbReference>
<dbReference type="GeneID" id="82526581"/>
<keyword evidence="9" id="KW-1185">Reference proteome</keyword>
<sequence>MKPYRDFSDFLRGHFDGKVQKITVNAGFTCPNRDGSKGRGGCTYCNNQSFNPGYCRPSLSVREQLERGKEFFARKYPQMKYLAYFQAYTNTHSDDIDRLMALYREALDVDGVAGLIIGTRPDCMPQDLLDRLAGLREWVMVEYGAESACDRTLELVNRCHTWADTVDAVNRTHAAGLPCGLHLIMGLPGEDEATMLETVDCINELPVDTVKFHQLQLVRGTRMASDVEAGLYDIPRFTAEEYISLCVRILDRLRKDIAVERFVSQSPSDLLIYPRWGLKNYQFTNLLHNRLAEARNII</sequence>
<dbReference type="GO" id="GO:0046872">
    <property type="term" value="F:metal ion binding"/>
    <property type="evidence" value="ECO:0007669"/>
    <property type="project" value="UniProtKB-KW"/>
</dbReference>
<protein>
    <submittedName>
        <fullName evidence="8">TIGR01212 family radical SAM protein</fullName>
    </submittedName>
</protein>
<dbReference type="PANTHER" id="PTHR11135">
    <property type="entry name" value="HISTONE ACETYLTRANSFERASE-RELATED"/>
    <property type="match status" value="1"/>
</dbReference>
<dbReference type="InterPro" id="IPR039661">
    <property type="entry name" value="ELP3"/>
</dbReference>
<dbReference type="InterPro" id="IPR032432">
    <property type="entry name" value="Radical_SAM_C"/>
</dbReference>
<dbReference type="InterPro" id="IPR058240">
    <property type="entry name" value="rSAM_sf"/>
</dbReference>
<keyword evidence="4" id="KW-0479">Metal-binding</keyword>
<dbReference type="RefSeq" id="WP_107032718.1">
    <property type="nucleotide sequence ID" value="NZ_CAPEJN010000043.1"/>
</dbReference>
<dbReference type="Pfam" id="PF16199">
    <property type="entry name" value="Radical_SAM_C"/>
    <property type="match status" value="1"/>
</dbReference>
<dbReference type="CDD" id="cd01335">
    <property type="entry name" value="Radical_SAM"/>
    <property type="match status" value="1"/>
</dbReference>
<dbReference type="InterPro" id="IPR007197">
    <property type="entry name" value="rSAM"/>
</dbReference>
<comment type="cofactor">
    <cofactor evidence="1">
        <name>[4Fe-4S] cluster</name>
        <dbReference type="ChEBI" id="CHEBI:49883"/>
    </cofactor>
</comment>
<dbReference type="PROSITE" id="PS51918">
    <property type="entry name" value="RADICAL_SAM"/>
    <property type="match status" value="1"/>
</dbReference>
<comment type="caution">
    <text evidence="8">The sequence shown here is derived from an EMBL/GenBank/DDBJ whole genome shotgun (WGS) entry which is preliminary data.</text>
</comment>
<keyword evidence="5" id="KW-0408">Iron</keyword>
<dbReference type="GO" id="GO:0051539">
    <property type="term" value="F:4 iron, 4 sulfur cluster binding"/>
    <property type="evidence" value="ECO:0007669"/>
    <property type="project" value="UniProtKB-KW"/>
</dbReference>
<evidence type="ECO:0000313" key="9">
    <source>
        <dbReference type="Proteomes" id="UP000244905"/>
    </source>
</evidence>
<feature type="domain" description="Radical SAM core" evidence="7">
    <location>
        <begin position="14"/>
        <end position="260"/>
    </location>
</feature>
<evidence type="ECO:0000256" key="4">
    <source>
        <dbReference type="ARBA" id="ARBA00022723"/>
    </source>
</evidence>
<dbReference type="Pfam" id="PF04055">
    <property type="entry name" value="Radical_SAM"/>
    <property type="match status" value="1"/>
</dbReference>
<proteinExistence type="predicted"/>
<keyword evidence="3" id="KW-0949">S-adenosyl-L-methionine</keyword>
<dbReference type="PANTHER" id="PTHR11135:SF1">
    <property type="entry name" value="PROTEIN YHCC"/>
    <property type="match status" value="1"/>
</dbReference>
<name>A0A2V1INH9_9BACT</name>
<dbReference type="SFLD" id="SFLDG01091">
    <property type="entry name" value="uncharacterized_CHP01210-like"/>
    <property type="match status" value="1"/>
</dbReference>
<evidence type="ECO:0000256" key="1">
    <source>
        <dbReference type="ARBA" id="ARBA00001966"/>
    </source>
</evidence>
<evidence type="ECO:0000259" key="7">
    <source>
        <dbReference type="PROSITE" id="PS51918"/>
    </source>
</evidence>
<dbReference type="SFLD" id="SFLDG01086">
    <property type="entry name" value="elongater_protein-like"/>
    <property type="match status" value="1"/>
</dbReference>
<dbReference type="AlphaFoldDB" id="A0A2V1INH9"/>
<evidence type="ECO:0000256" key="5">
    <source>
        <dbReference type="ARBA" id="ARBA00023004"/>
    </source>
</evidence>
<dbReference type="InterPro" id="IPR005911">
    <property type="entry name" value="YhcC-like"/>
</dbReference>
<evidence type="ECO:0000256" key="2">
    <source>
        <dbReference type="ARBA" id="ARBA00022485"/>
    </source>
</evidence>
<dbReference type="Gene3D" id="3.80.30.20">
    <property type="entry name" value="tm_1862 like domain"/>
    <property type="match status" value="1"/>
</dbReference>
<evidence type="ECO:0000313" key="8">
    <source>
        <dbReference type="EMBL" id="PWB01428.1"/>
    </source>
</evidence>
<dbReference type="Proteomes" id="UP000244905">
    <property type="component" value="Unassembled WGS sequence"/>
</dbReference>